<gene>
    <name evidence="2" type="primary">AlNc14C264G9866</name>
    <name evidence="2" type="ORF">ALNC14_110320</name>
</gene>
<dbReference type="AlphaFoldDB" id="F0WU43"/>
<sequence length="115" mass="13032">MQNHTLTTLANRGGIKTDVKEYDGSEAKSLLKCFCEMDQAKIARQYTDERIQVSFMMSKLTGRAYSWAYGPLLPDPNSFPTIAILNEKLRLTFEPPQNELEPAWNSSVSTKAKTR</sequence>
<accession>F0WU43</accession>
<dbReference type="EMBL" id="FR824309">
    <property type="protein sequence ID" value="CCA24888.1"/>
    <property type="molecule type" value="Genomic_DNA"/>
</dbReference>
<feature type="region of interest" description="Disordered" evidence="1">
    <location>
        <begin position="96"/>
        <end position="115"/>
    </location>
</feature>
<reference evidence="2" key="2">
    <citation type="submission" date="2011-02" db="EMBL/GenBank/DDBJ databases">
        <authorList>
            <person name="MacLean D."/>
        </authorList>
    </citation>
    <scope>NUCLEOTIDE SEQUENCE</scope>
</reference>
<evidence type="ECO:0000313" key="2">
    <source>
        <dbReference type="EMBL" id="CCA24888.1"/>
    </source>
</evidence>
<feature type="compositionally biased region" description="Polar residues" evidence="1">
    <location>
        <begin position="104"/>
        <end position="115"/>
    </location>
</feature>
<organism evidence="2">
    <name type="scientific">Albugo laibachii Nc14</name>
    <dbReference type="NCBI Taxonomy" id="890382"/>
    <lineage>
        <taxon>Eukaryota</taxon>
        <taxon>Sar</taxon>
        <taxon>Stramenopiles</taxon>
        <taxon>Oomycota</taxon>
        <taxon>Peronosporomycetes</taxon>
        <taxon>Albuginales</taxon>
        <taxon>Albuginaceae</taxon>
        <taxon>Albugo</taxon>
    </lineage>
</organism>
<protein>
    <submittedName>
        <fullName evidence="2">AlNc14C264G9866 protein</fullName>
    </submittedName>
</protein>
<dbReference type="HOGENOM" id="CLU_000384_7_6_1"/>
<proteinExistence type="predicted"/>
<reference evidence="2" key="1">
    <citation type="journal article" date="2011" name="PLoS Biol.">
        <title>Gene gain and loss during evolution of obligate parasitism in the white rust pathogen of Arabidopsis thaliana.</title>
        <authorList>
            <person name="Kemen E."/>
            <person name="Gardiner A."/>
            <person name="Schultz-Larsen T."/>
            <person name="Kemen A.C."/>
            <person name="Balmuth A.L."/>
            <person name="Robert-Seilaniantz A."/>
            <person name="Bailey K."/>
            <person name="Holub E."/>
            <person name="Studholme D.J."/>
            <person name="Maclean D."/>
            <person name="Jones J.D."/>
        </authorList>
    </citation>
    <scope>NUCLEOTIDE SEQUENCE</scope>
</reference>
<evidence type="ECO:0000256" key="1">
    <source>
        <dbReference type="SAM" id="MobiDB-lite"/>
    </source>
</evidence>
<name>F0WU43_9STRA</name>